<reference evidence="12" key="1">
    <citation type="journal article" date="2021" name="Proc. Natl. Acad. Sci. U.S.A.">
        <title>A Catalog of Tens of Thousands of Viruses from Human Metagenomes Reveals Hidden Associations with Chronic Diseases.</title>
        <authorList>
            <person name="Tisza M.J."/>
            <person name="Buck C.B."/>
        </authorList>
    </citation>
    <scope>NUCLEOTIDE SEQUENCE</scope>
    <source>
        <strain evidence="12">CtML55</strain>
    </source>
</reference>
<dbReference type="EMBL" id="BK059105">
    <property type="protein sequence ID" value="DAE30642.1"/>
    <property type="molecule type" value="Genomic_DNA"/>
</dbReference>
<dbReference type="GO" id="GO:0006310">
    <property type="term" value="P:DNA recombination"/>
    <property type="evidence" value="ECO:0007669"/>
    <property type="project" value="InterPro"/>
</dbReference>
<evidence type="ECO:0000256" key="7">
    <source>
        <dbReference type="ARBA" id="ARBA00022844"/>
    </source>
</evidence>
<dbReference type="Gene3D" id="2.40.50.140">
    <property type="entry name" value="Nucleic acid-binding proteins"/>
    <property type="match status" value="1"/>
</dbReference>
<dbReference type="Pfam" id="PF01068">
    <property type="entry name" value="DNA_ligase_A_M"/>
    <property type="match status" value="1"/>
</dbReference>
<comment type="subcellular location">
    <subcellularLocation>
        <location evidence="1">Virion</location>
    </subcellularLocation>
</comment>
<keyword evidence="4 12" id="KW-0436">Ligase</keyword>
<evidence type="ECO:0000256" key="9">
    <source>
        <dbReference type="ARBA" id="ARBA00032896"/>
    </source>
</evidence>
<evidence type="ECO:0000256" key="8">
    <source>
        <dbReference type="ARBA" id="ARBA00023204"/>
    </source>
</evidence>
<dbReference type="PROSITE" id="PS50160">
    <property type="entry name" value="DNA_LIGASE_A3"/>
    <property type="match status" value="1"/>
</dbReference>
<comment type="similarity">
    <text evidence="2">Belongs to the ATP-dependent DNA ligase family.</text>
</comment>
<evidence type="ECO:0000256" key="5">
    <source>
        <dbReference type="ARBA" id="ARBA00022705"/>
    </source>
</evidence>
<dbReference type="GO" id="GO:0006260">
    <property type="term" value="P:DNA replication"/>
    <property type="evidence" value="ECO:0007669"/>
    <property type="project" value="UniProtKB-KW"/>
</dbReference>
<name>A0A8S5RHP9_9VIRU</name>
<keyword evidence="7" id="KW-0946">Virion</keyword>
<dbReference type="GO" id="GO:0003910">
    <property type="term" value="F:DNA ligase (ATP) activity"/>
    <property type="evidence" value="ECO:0007669"/>
    <property type="project" value="InterPro"/>
</dbReference>
<dbReference type="SUPFAM" id="SSF56091">
    <property type="entry name" value="DNA ligase/mRNA capping enzyme, catalytic domain"/>
    <property type="match status" value="1"/>
</dbReference>
<dbReference type="PANTHER" id="PTHR47810">
    <property type="entry name" value="DNA LIGASE"/>
    <property type="match status" value="1"/>
</dbReference>
<evidence type="ECO:0000256" key="10">
    <source>
        <dbReference type="ARBA" id="ARBA00046002"/>
    </source>
</evidence>
<keyword evidence="5" id="KW-0235">DNA replication</keyword>
<dbReference type="InterPro" id="IPR012310">
    <property type="entry name" value="DNA_ligase_ATP-dep_cent"/>
</dbReference>
<keyword evidence="6" id="KW-0227">DNA damage</keyword>
<feature type="domain" description="ATP-dependent DNA ligase family profile" evidence="11">
    <location>
        <begin position="221"/>
        <end position="315"/>
    </location>
</feature>
<organism evidence="12">
    <name type="scientific">virus sp. ctML55</name>
    <dbReference type="NCBI Taxonomy" id="2827627"/>
    <lineage>
        <taxon>Viruses</taxon>
    </lineage>
</organism>
<dbReference type="GO" id="GO:0044423">
    <property type="term" value="C:virion component"/>
    <property type="evidence" value="ECO:0007669"/>
    <property type="project" value="UniProtKB-KW"/>
</dbReference>
<dbReference type="GO" id="GO:0006281">
    <property type="term" value="P:DNA repair"/>
    <property type="evidence" value="ECO:0007669"/>
    <property type="project" value="UniProtKB-KW"/>
</dbReference>
<evidence type="ECO:0000256" key="1">
    <source>
        <dbReference type="ARBA" id="ARBA00004328"/>
    </source>
</evidence>
<protein>
    <recommendedName>
        <fullName evidence="3">DNA ligase</fullName>
    </recommendedName>
    <alternativeName>
        <fullName evidence="9">Polydeoxyribonucleotide synthase [ATP]</fullName>
    </alternativeName>
</protein>
<dbReference type="Gene3D" id="3.30.470.30">
    <property type="entry name" value="DNA ligase/mRNA capping enzyme"/>
    <property type="match status" value="1"/>
</dbReference>
<dbReference type="InterPro" id="IPR012340">
    <property type="entry name" value="NA-bd_OB-fold"/>
</dbReference>
<evidence type="ECO:0000256" key="6">
    <source>
        <dbReference type="ARBA" id="ARBA00022763"/>
    </source>
</evidence>
<sequence length="399" mass="46663">MIKYLLSKASTGKFRVVYLSTTEQWDEEKAGFVINRVTGQLHGKMTEQPEIVITKGKAGRTHREQLELQFKSELKKYLDKGYKELENDPETYSETQLEEFYGDIKTDQNGFAKHMLAKSADKVKESSINKVKYWYASRKIDGVRCSFYYKDGEILSASRGGGNYDYSTSHIRNNERLLEFFRNHPTYILDGELYRHGKSLQQISGAARLEKNAVDCDWLEYYVYDIMIPSMKFSDRLEILKQLQKELNLGFNPDKDWEEGELQLQIVPQEKVSGYENIMKLHNQYVSEGWEGVVCRNPDKEYGFGKRTNDMLKFKFYKDAEFEITGLSEGLREEDMCFTLITEDGIEFKAKPMGSRELKQQYRERLKELIGKMATVKYFYLSDEGTPLQPVLKCIRDYE</sequence>
<dbReference type="GO" id="GO:0005524">
    <property type="term" value="F:ATP binding"/>
    <property type="evidence" value="ECO:0007669"/>
    <property type="project" value="InterPro"/>
</dbReference>
<evidence type="ECO:0000256" key="2">
    <source>
        <dbReference type="ARBA" id="ARBA00007572"/>
    </source>
</evidence>
<evidence type="ECO:0000259" key="11">
    <source>
        <dbReference type="PROSITE" id="PS50160"/>
    </source>
</evidence>
<dbReference type="PANTHER" id="PTHR47810:SF5">
    <property type="entry name" value="LIGASE, PUTATIVE-RELATED"/>
    <property type="match status" value="1"/>
</dbReference>
<accession>A0A8S5RHP9</accession>
<dbReference type="SUPFAM" id="SSF50249">
    <property type="entry name" value="Nucleic acid-binding proteins"/>
    <property type="match status" value="1"/>
</dbReference>
<comment type="function">
    <text evidence="10">Very low-fidelity DNA ligase that seals nicks in double-stranded DNA during DNA repair. Together with the viral repair DNA polymerase X, fills the single nucleotide gaps generated by the AP endonuclease. It is not essential for viral replication and recombination. Displays a very low adenylation activity towards DNA with 3'-dideoxy- or 3'-amino-terminated nicks compared to regular nick DNA.</text>
</comment>
<evidence type="ECO:0000256" key="3">
    <source>
        <dbReference type="ARBA" id="ARBA00013308"/>
    </source>
</evidence>
<evidence type="ECO:0000313" key="12">
    <source>
        <dbReference type="EMBL" id="DAE30642.1"/>
    </source>
</evidence>
<dbReference type="InterPro" id="IPR050326">
    <property type="entry name" value="NAD_dep_DNA_ligaseB"/>
</dbReference>
<keyword evidence="8" id="KW-0234">DNA repair</keyword>
<proteinExistence type="inferred from homology"/>
<evidence type="ECO:0000256" key="4">
    <source>
        <dbReference type="ARBA" id="ARBA00022598"/>
    </source>
</evidence>